<dbReference type="EMBL" id="SDEE01000242">
    <property type="protein sequence ID" value="RXW18768.1"/>
    <property type="molecule type" value="Genomic_DNA"/>
</dbReference>
<dbReference type="PROSITE" id="PS00086">
    <property type="entry name" value="CYTOCHROME_P450"/>
    <property type="match status" value="1"/>
</dbReference>
<feature type="binding site" description="axial binding residue" evidence="9">
    <location>
        <position position="310"/>
    </location>
    <ligand>
        <name>heme</name>
        <dbReference type="ChEBI" id="CHEBI:30413"/>
    </ligand>
    <ligandPart>
        <name>Fe</name>
        <dbReference type="ChEBI" id="CHEBI:18248"/>
    </ligandPart>
</feature>
<keyword evidence="8 10" id="KW-0503">Monooxygenase</keyword>
<evidence type="ECO:0000256" key="2">
    <source>
        <dbReference type="ARBA" id="ARBA00005179"/>
    </source>
</evidence>
<dbReference type="GO" id="GO:0005506">
    <property type="term" value="F:iron ion binding"/>
    <property type="evidence" value="ECO:0007669"/>
    <property type="project" value="InterPro"/>
</dbReference>
<comment type="caution">
    <text evidence="11">The sequence shown here is derived from an EMBL/GenBank/DDBJ whole genome shotgun (WGS) entry which is preliminary data.</text>
</comment>
<dbReference type="AlphaFoldDB" id="A0A4V1Q3J1"/>
<dbReference type="InterPro" id="IPR017972">
    <property type="entry name" value="Cyt_P450_CS"/>
</dbReference>
<dbReference type="InterPro" id="IPR036396">
    <property type="entry name" value="Cyt_P450_sf"/>
</dbReference>
<comment type="pathway">
    <text evidence="2">Secondary metabolite biosynthesis.</text>
</comment>
<dbReference type="Gene3D" id="1.10.630.10">
    <property type="entry name" value="Cytochrome P450"/>
    <property type="match status" value="1"/>
</dbReference>
<dbReference type="InterPro" id="IPR050364">
    <property type="entry name" value="Cytochrome_P450_fung"/>
</dbReference>
<dbReference type="SUPFAM" id="SSF48264">
    <property type="entry name" value="Cytochrome P450"/>
    <property type="match status" value="1"/>
</dbReference>
<evidence type="ECO:0008006" key="13">
    <source>
        <dbReference type="Google" id="ProtNLM"/>
    </source>
</evidence>
<dbReference type="GO" id="GO:0020037">
    <property type="term" value="F:heme binding"/>
    <property type="evidence" value="ECO:0007669"/>
    <property type="project" value="InterPro"/>
</dbReference>
<dbReference type="Proteomes" id="UP000290288">
    <property type="component" value="Unassembled WGS sequence"/>
</dbReference>
<keyword evidence="4 9" id="KW-0349">Heme</keyword>
<dbReference type="InterPro" id="IPR001128">
    <property type="entry name" value="Cyt_P450"/>
</dbReference>
<gene>
    <name evidence="11" type="ORF">EST38_g7087</name>
</gene>
<dbReference type="OrthoDB" id="2789670at2759"/>
<sequence>MFHQNYNTSIVSQYHPTVRKHVQRLLTHLLSAPGDQHSHRHHAVGGILMNVAYGFDPKSKEDPYIAEALEVVHAFEAVLLPGAFLVDRIPLLKYVPAWMPGAGFKRFAEYYRNATYSAQRKPFNFATDVMNEVQPCVTTKMVDSLPDADDPMYAEVKDDLIIILGASYMAGVDSTTGMLSMLITAMATYPEVQEKAQAEMDKIVGPGRLPDFGDRNDLIYIKALIIELLRWHQIAPFAIPHKTTEDDFYDGYFIPKGTIVLGNAWAVLHDPEVFENPMEFIPERYIKNGNFNDDLINPLDFAFGYGRRICPGRYLAMDMLYLAIASILSMFEILPPKDATGAPVKIELSFSGGPVPIPKPFEVVIRPRSSATEKVIQSLSE</sequence>
<evidence type="ECO:0000256" key="5">
    <source>
        <dbReference type="ARBA" id="ARBA00022723"/>
    </source>
</evidence>
<evidence type="ECO:0000256" key="1">
    <source>
        <dbReference type="ARBA" id="ARBA00001971"/>
    </source>
</evidence>
<keyword evidence="6 10" id="KW-0560">Oxidoreductase</keyword>
<dbReference type="InterPro" id="IPR002401">
    <property type="entry name" value="Cyt_P450_E_grp-I"/>
</dbReference>
<accession>A0A4V1Q3J1</accession>
<evidence type="ECO:0000256" key="8">
    <source>
        <dbReference type="ARBA" id="ARBA00023033"/>
    </source>
</evidence>
<dbReference type="Pfam" id="PF00067">
    <property type="entry name" value="p450"/>
    <property type="match status" value="1"/>
</dbReference>
<dbReference type="PANTHER" id="PTHR46300">
    <property type="entry name" value="P450, PUTATIVE (EUROFUNG)-RELATED-RELATED"/>
    <property type="match status" value="1"/>
</dbReference>
<comment type="cofactor">
    <cofactor evidence="1 9">
        <name>heme</name>
        <dbReference type="ChEBI" id="CHEBI:30413"/>
    </cofactor>
</comment>
<evidence type="ECO:0000256" key="9">
    <source>
        <dbReference type="PIRSR" id="PIRSR602401-1"/>
    </source>
</evidence>
<dbReference type="GO" id="GO:0016705">
    <property type="term" value="F:oxidoreductase activity, acting on paired donors, with incorporation or reduction of molecular oxygen"/>
    <property type="evidence" value="ECO:0007669"/>
    <property type="project" value="InterPro"/>
</dbReference>
<evidence type="ECO:0000313" key="11">
    <source>
        <dbReference type="EMBL" id="RXW18768.1"/>
    </source>
</evidence>
<dbReference type="PANTHER" id="PTHR46300:SF7">
    <property type="entry name" value="P450, PUTATIVE (EUROFUNG)-RELATED"/>
    <property type="match status" value="1"/>
</dbReference>
<evidence type="ECO:0000256" key="4">
    <source>
        <dbReference type="ARBA" id="ARBA00022617"/>
    </source>
</evidence>
<evidence type="ECO:0000256" key="10">
    <source>
        <dbReference type="RuleBase" id="RU000461"/>
    </source>
</evidence>
<protein>
    <recommendedName>
        <fullName evidence="13">Cytochrome P450</fullName>
    </recommendedName>
</protein>
<comment type="similarity">
    <text evidence="3 10">Belongs to the cytochrome P450 family.</text>
</comment>
<dbReference type="GO" id="GO:0004497">
    <property type="term" value="F:monooxygenase activity"/>
    <property type="evidence" value="ECO:0007669"/>
    <property type="project" value="UniProtKB-KW"/>
</dbReference>
<keyword evidence="5 9" id="KW-0479">Metal-binding</keyword>
<dbReference type="CDD" id="cd11065">
    <property type="entry name" value="CYP64-like"/>
    <property type="match status" value="1"/>
</dbReference>
<reference evidence="11 12" key="1">
    <citation type="submission" date="2019-01" db="EMBL/GenBank/DDBJ databases">
        <title>Draft genome sequence of Psathyrella aberdarensis IHI B618.</title>
        <authorList>
            <person name="Buettner E."/>
            <person name="Kellner H."/>
        </authorList>
    </citation>
    <scope>NUCLEOTIDE SEQUENCE [LARGE SCALE GENOMIC DNA]</scope>
    <source>
        <strain evidence="11 12">IHI B618</strain>
    </source>
</reference>
<keyword evidence="12" id="KW-1185">Reference proteome</keyword>
<evidence type="ECO:0000313" key="12">
    <source>
        <dbReference type="Proteomes" id="UP000290288"/>
    </source>
</evidence>
<dbReference type="PRINTS" id="PR00463">
    <property type="entry name" value="EP450I"/>
</dbReference>
<evidence type="ECO:0000256" key="3">
    <source>
        <dbReference type="ARBA" id="ARBA00010617"/>
    </source>
</evidence>
<evidence type="ECO:0000256" key="7">
    <source>
        <dbReference type="ARBA" id="ARBA00023004"/>
    </source>
</evidence>
<proteinExistence type="inferred from homology"/>
<keyword evidence="7 9" id="KW-0408">Iron</keyword>
<name>A0A4V1Q3J1_9AGAR</name>
<dbReference type="STRING" id="2316362.A0A4V1Q3J1"/>
<organism evidence="11 12">
    <name type="scientific">Candolleomyces aberdarensis</name>
    <dbReference type="NCBI Taxonomy" id="2316362"/>
    <lineage>
        <taxon>Eukaryota</taxon>
        <taxon>Fungi</taxon>
        <taxon>Dikarya</taxon>
        <taxon>Basidiomycota</taxon>
        <taxon>Agaricomycotina</taxon>
        <taxon>Agaricomycetes</taxon>
        <taxon>Agaricomycetidae</taxon>
        <taxon>Agaricales</taxon>
        <taxon>Agaricineae</taxon>
        <taxon>Psathyrellaceae</taxon>
        <taxon>Candolleomyces</taxon>
    </lineage>
</organism>
<evidence type="ECO:0000256" key="6">
    <source>
        <dbReference type="ARBA" id="ARBA00023002"/>
    </source>
</evidence>
<dbReference type="PRINTS" id="PR00385">
    <property type="entry name" value="P450"/>
</dbReference>